<dbReference type="GO" id="GO:0005634">
    <property type="term" value="C:nucleus"/>
    <property type="evidence" value="ECO:0007669"/>
    <property type="project" value="UniProtKB-SubCell"/>
</dbReference>
<feature type="domain" description="Ras association" evidence="5">
    <location>
        <begin position="1"/>
        <end position="79"/>
    </location>
</feature>
<sequence>MFLTVYLSNNNQHFSEVPITPETLCRDVVELCKEPGESDCYLAEILRGSERVVGEGEQMLEVLQRSGQQRGEVRYLLRHQRAPGRESGKKET</sequence>
<dbReference type="InterPro" id="IPR029071">
    <property type="entry name" value="Ubiquitin-like_domsf"/>
</dbReference>
<dbReference type="Gene3D" id="3.10.20.90">
    <property type="entry name" value="Phosphatidylinositol 3-kinase Catalytic Subunit, Chain A, domain 1"/>
    <property type="match status" value="1"/>
</dbReference>
<keyword evidence="4" id="KW-0539">Nucleus</keyword>
<dbReference type="Bgee" id="ENSNBRG00000007562">
    <property type="expression patterns" value="Expressed in brain and 2 other cell types or tissues"/>
</dbReference>
<comment type="subcellular location">
    <subcellularLocation>
        <location evidence="1">Nucleus</location>
    </subcellularLocation>
</comment>
<proteinExistence type="predicted"/>
<dbReference type="PANTHER" id="PTHR24131:SF16">
    <property type="entry name" value="TUMOR PROTEIN P53 BINDING PROTEIN, 2 ISOFORM X1"/>
    <property type="match status" value="1"/>
</dbReference>
<keyword evidence="2" id="KW-0677">Repeat</keyword>
<accession>A0A3Q4H0H0</accession>
<dbReference type="InterPro" id="IPR048945">
    <property type="entry name" value="RASSF8/10_RA"/>
</dbReference>
<protein>
    <recommendedName>
        <fullName evidence="5">Ras association domain-containing protein</fullName>
    </recommendedName>
</protein>
<dbReference type="OMA" id="ASLEICC"/>
<dbReference type="InterPro" id="IPR047163">
    <property type="entry name" value="ASPP1/2"/>
</dbReference>
<dbReference type="GO" id="GO:0002039">
    <property type="term" value="F:p53 binding"/>
    <property type="evidence" value="ECO:0007669"/>
    <property type="project" value="InterPro"/>
</dbReference>
<evidence type="ECO:0000256" key="1">
    <source>
        <dbReference type="ARBA" id="ARBA00004123"/>
    </source>
</evidence>
<evidence type="ECO:0000259" key="5">
    <source>
        <dbReference type="Pfam" id="PF21712"/>
    </source>
</evidence>
<reference evidence="6" key="2">
    <citation type="submission" date="2025-09" db="UniProtKB">
        <authorList>
            <consortium name="Ensembl"/>
        </authorList>
    </citation>
    <scope>IDENTIFICATION</scope>
</reference>
<dbReference type="FunFam" id="3.10.20.90:FF:000030">
    <property type="entry name" value="Apoptosis-stimulating of p53 protein 2 isoform 1"/>
    <property type="match status" value="1"/>
</dbReference>
<dbReference type="Proteomes" id="UP000261580">
    <property type="component" value="Unassembled WGS sequence"/>
</dbReference>
<dbReference type="Pfam" id="PF21712">
    <property type="entry name" value="RASSF8-10_RA"/>
    <property type="match status" value="1"/>
</dbReference>
<evidence type="ECO:0000256" key="4">
    <source>
        <dbReference type="ARBA" id="ARBA00023242"/>
    </source>
</evidence>
<evidence type="ECO:0000256" key="2">
    <source>
        <dbReference type="ARBA" id="ARBA00022737"/>
    </source>
</evidence>
<dbReference type="Ensembl" id="ENSNBRT00000009966.1">
    <property type="protein sequence ID" value="ENSNBRP00000009697.1"/>
    <property type="gene ID" value="ENSNBRG00000007562.1"/>
</dbReference>
<evidence type="ECO:0000313" key="7">
    <source>
        <dbReference type="Proteomes" id="UP000261580"/>
    </source>
</evidence>
<name>A0A3Q4H0H0_NEOBR</name>
<dbReference type="GO" id="GO:0042981">
    <property type="term" value="P:regulation of apoptotic process"/>
    <property type="evidence" value="ECO:0007669"/>
    <property type="project" value="InterPro"/>
</dbReference>
<organism evidence="6 7">
    <name type="scientific">Neolamprologus brichardi</name>
    <name type="common">Fairy cichlid</name>
    <name type="synonym">Lamprologus brichardi</name>
    <dbReference type="NCBI Taxonomy" id="32507"/>
    <lineage>
        <taxon>Eukaryota</taxon>
        <taxon>Metazoa</taxon>
        <taxon>Chordata</taxon>
        <taxon>Craniata</taxon>
        <taxon>Vertebrata</taxon>
        <taxon>Euteleostomi</taxon>
        <taxon>Actinopterygii</taxon>
        <taxon>Neopterygii</taxon>
        <taxon>Teleostei</taxon>
        <taxon>Neoteleostei</taxon>
        <taxon>Acanthomorphata</taxon>
        <taxon>Ovalentaria</taxon>
        <taxon>Cichlomorphae</taxon>
        <taxon>Cichliformes</taxon>
        <taxon>Cichlidae</taxon>
        <taxon>African cichlids</taxon>
        <taxon>Pseudocrenilabrinae</taxon>
        <taxon>Lamprologini</taxon>
        <taxon>Neolamprologus</taxon>
    </lineage>
</organism>
<keyword evidence="7" id="KW-1185">Reference proteome</keyword>
<dbReference type="AlphaFoldDB" id="A0A3Q4H0H0"/>
<keyword evidence="3" id="KW-0040">ANK repeat</keyword>
<evidence type="ECO:0000256" key="3">
    <source>
        <dbReference type="ARBA" id="ARBA00023043"/>
    </source>
</evidence>
<dbReference type="STRING" id="32507.ENSNBRP00000009697"/>
<dbReference type="PANTHER" id="PTHR24131">
    <property type="entry name" value="APOPTOSIS-STIMULATING OF P53 PROTEIN"/>
    <property type="match status" value="1"/>
</dbReference>
<evidence type="ECO:0000313" key="6">
    <source>
        <dbReference type="Ensembl" id="ENSNBRP00000009697.1"/>
    </source>
</evidence>
<reference evidence="6" key="1">
    <citation type="submission" date="2025-08" db="UniProtKB">
        <authorList>
            <consortium name="Ensembl"/>
        </authorList>
    </citation>
    <scope>IDENTIFICATION</scope>
</reference>
<dbReference type="GeneTree" id="ENSGT00940000153463"/>
<dbReference type="SUPFAM" id="SSF54236">
    <property type="entry name" value="Ubiquitin-like"/>
    <property type="match status" value="1"/>
</dbReference>